<dbReference type="RefSeq" id="WP_024099656.1">
    <property type="nucleotide sequence ID" value="NZ_CP010730.1"/>
</dbReference>
<accession>A0A2I7KGQ6</accession>
<protein>
    <submittedName>
        <fullName evidence="2">Relaxase/mobilization nuclease domain protein</fullName>
    </submittedName>
</protein>
<evidence type="ECO:0000259" key="1">
    <source>
        <dbReference type="Pfam" id="PF03432"/>
    </source>
</evidence>
<geneLocation type="plasmid" evidence="3">
    <name>pp88_e</name>
</geneLocation>
<sequence>MSNQTSIQDAIIGEVLPNIGRRHAGMRSDPIEKAIMLRLGTRQQRATRAMAGNAQRVPQSVVKRVRNGGAHSPKELRRQLDYITRDEAVKSTWLNFNGIERGLYKNSVETTVPLWTSSWAGNPKRGHSDHIILSFPKDTDVEAAENIAKEWGRAVFGSGDFGDQWRYVAALHANTDHVHAHFVVDKRGNDHGQFLSISMKSELNYDVMRELHAKIANEHGVALNASSRLSRGVVEYPPRETEYRAAHDNLKMTGEETPSVEAPKMSIVERMKREAMLRSFANQYQSLSSIARLTTDPEGQGGFMEKLSGMFSAASDILKEGGSLMTATDVDTPRIDPTERFSQDVERIFASAREAWADIQDMEPGAERVHLEERFAEQTRLMQDAAVSESFMEQHGRELSSDNDPYSLDIVRDIHSARDHLGDDPAAHRASEVAMDDLRQRLEAAFTVHEDRLERAGTNAEEMAERFMLSSRTAGQVEGWRAQEVGPEVDMDHSRTVLAELENGVGENFDSDSVFSKYETLIVSATALGTEHENLETAGDYVDSLRDLMASESSMTNDERQYMAALPALMERDEAGLRTSLDISRRNHLDLARHEDGAVFDSEAAERQVDQLVDGQVSALDEITGQLPVSYDRLERDLSEEAANIFADYEVPRDLQEVIARDQLIYGERYQRLSDVPAIEMIVERMSQELSQEDLDAVRAGDYTALREEIKDPAIRAAVGSELRNEADISDGNERHSEPVDQFQQLARQSAAIKVAEKEHSVEPDLSDDISL</sequence>
<reference evidence="2 3" key="2">
    <citation type="journal article" date="2017" name="Genome Biol. Evol.">
        <title>Trajectories and Drivers of Genome Evolution in Surface-Associated Marine Phaeobacter.</title>
        <authorList>
            <person name="Freese H.M."/>
            <person name="Sikorski J."/>
            <person name="Bunk B."/>
            <person name="Scheuner C."/>
            <person name="Meier-Kolthoff J.P."/>
            <person name="Sproer C."/>
            <person name="Gram L."/>
            <person name="Overmann J."/>
        </authorList>
    </citation>
    <scope>NUCLEOTIDE SEQUENCE [LARGE SCALE GENOMIC DNA]</scope>
    <source>
        <strain evidence="2 3">P88</strain>
        <plasmid evidence="3">pp88_e</plasmid>
    </source>
</reference>
<keyword evidence="2" id="KW-0614">Plasmid</keyword>
<dbReference type="GeneID" id="31848651"/>
<organism evidence="2 3">
    <name type="scientific">Phaeobacter inhibens</name>
    <dbReference type="NCBI Taxonomy" id="221822"/>
    <lineage>
        <taxon>Bacteria</taxon>
        <taxon>Pseudomonadati</taxon>
        <taxon>Pseudomonadota</taxon>
        <taxon>Alphaproteobacteria</taxon>
        <taxon>Rhodobacterales</taxon>
        <taxon>Roseobacteraceae</taxon>
        <taxon>Phaeobacter</taxon>
    </lineage>
</organism>
<gene>
    <name evidence="2" type="ORF">PhaeoP88_04468</name>
</gene>
<feature type="domain" description="MobA/VirD2-like nuclease" evidence="1">
    <location>
        <begin position="106"/>
        <end position="220"/>
    </location>
</feature>
<dbReference type="EMBL" id="CP010730">
    <property type="protein sequence ID" value="AUR01780.1"/>
    <property type="molecule type" value="Genomic_DNA"/>
</dbReference>
<dbReference type="Pfam" id="PF03432">
    <property type="entry name" value="Relaxase"/>
    <property type="match status" value="1"/>
</dbReference>
<dbReference type="Proteomes" id="UP000236447">
    <property type="component" value="Plasmid pP88_e"/>
</dbReference>
<proteinExistence type="predicted"/>
<dbReference type="AlphaFoldDB" id="A0A2I7KGQ6"/>
<name>A0A2I7KGQ6_9RHOB</name>
<evidence type="ECO:0000313" key="2">
    <source>
        <dbReference type="EMBL" id="AUR01780.1"/>
    </source>
</evidence>
<evidence type="ECO:0000313" key="3">
    <source>
        <dbReference type="Proteomes" id="UP000236447"/>
    </source>
</evidence>
<reference evidence="2 3" key="1">
    <citation type="journal article" date="2017" name="Front. Microbiol.">
        <title>Phaeobacter piscinae sp. nov., a species of the Roseobacter group and potential aquaculture probiont.</title>
        <authorList>
            <person name="Sonnenschein E.C."/>
            <person name="Phippen C.B.W."/>
            <person name="Nielsen K.F."/>
            <person name="Mateiu R.V."/>
            <person name="Melchiorsen J."/>
            <person name="Gram L."/>
            <person name="Overmann J."/>
            <person name="Freese H.M."/>
        </authorList>
    </citation>
    <scope>NUCLEOTIDE SEQUENCE [LARGE SCALE GENOMIC DNA]</scope>
    <source>
        <strain evidence="2 3">P88</strain>
        <plasmid evidence="3">pp88_e</plasmid>
    </source>
</reference>
<dbReference type="InterPro" id="IPR005094">
    <property type="entry name" value="Endonuclease_MobA/VirD2"/>
</dbReference>